<gene>
    <name evidence="10" type="ORF">D6Z83_20160</name>
    <name evidence="11" type="ORF">EBE87_00595</name>
</gene>
<evidence type="ECO:0000256" key="1">
    <source>
        <dbReference type="ARBA" id="ARBA00004651"/>
    </source>
</evidence>
<keyword evidence="4 9" id="KW-0812">Transmembrane</keyword>
<name>A0A3A9JP14_9PROT</name>
<feature type="transmembrane region" description="Helical" evidence="9">
    <location>
        <begin position="136"/>
        <end position="163"/>
    </location>
</feature>
<evidence type="ECO:0000256" key="5">
    <source>
        <dbReference type="ARBA" id="ARBA00022970"/>
    </source>
</evidence>
<proteinExistence type="inferred from homology"/>
<evidence type="ECO:0000256" key="6">
    <source>
        <dbReference type="ARBA" id="ARBA00022989"/>
    </source>
</evidence>
<reference evidence="10 13" key="1">
    <citation type="submission" date="2018-09" db="EMBL/GenBank/DDBJ databases">
        <title>Roseomonas sp. nov., isolated from feces of Tibetan antelopes in the Qinghai-Tibet plateau, China.</title>
        <authorList>
            <person name="Tian Z."/>
        </authorList>
    </citation>
    <scope>NUCLEOTIDE SEQUENCE [LARGE SCALE GENOMIC DNA]</scope>
    <source>
        <strain evidence="11 12">Z23</strain>
        <strain evidence="10 13">Z24</strain>
    </source>
</reference>
<evidence type="ECO:0000313" key="10">
    <source>
        <dbReference type="EMBL" id="RKK02368.1"/>
    </source>
</evidence>
<dbReference type="EMBL" id="RFLX01000001">
    <property type="protein sequence ID" value="RMI26925.1"/>
    <property type="molecule type" value="Genomic_DNA"/>
</dbReference>
<keyword evidence="12" id="KW-1185">Reference proteome</keyword>
<feature type="transmembrane region" description="Helical" evidence="9">
    <location>
        <begin position="6"/>
        <end position="26"/>
    </location>
</feature>
<dbReference type="GO" id="GO:0022857">
    <property type="term" value="F:transmembrane transporter activity"/>
    <property type="evidence" value="ECO:0007669"/>
    <property type="project" value="InterPro"/>
</dbReference>
<keyword evidence="5" id="KW-0029">Amino-acid transport</keyword>
<evidence type="ECO:0000256" key="7">
    <source>
        <dbReference type="ARBA" id="ARBA00023136"/>
    </source>
</evidence>
<keyword evidence="6 9" id="KW-1133">Transmembrane helix</keyword>
<evidence type="ECO:0000256" key="8">
    <source>
        <dbReference type="ARBA" id="ARBA00037998"/>
    </source>
</evidence>
<organism evidence="10 13">
    <name type="scientific">Teichococcus wenyumeiae</name>
    <dbReference type="NCBI Taxonomy" id="2478470"/>
    <lineage>
        <taxon>Bacteria</taxon>
        <taxon>Pseudomonadati</taxon>
        <taxon>Pseudomonadota</taxon>
        <taxon>Alphaproteobacteria</taxon>
        <taxon>Acetobacterales</taxon>
        <taxon>Roseomonadaceae</taxon>
        <taxon>Roseomonas</taxon>
    </lineage>
</organism>
<dbReference type="PANTHER" id="PTHR11795">
    <property type="entry name" value="BRANCHED-CHAIN AMINO ACID TRANSPORT SYSTEM PERMEASE PROTEIN LIVH"/>
    <property type="match status" value="1"/>
</dbReference>
<dbReference type="InterPro" id="IPR052157">
    <property type="entry name" value="BCAA_transport_permease"/>
</dbReference>
<accession>A0A3A9JP14</accession>
<sequence>MILLQQIINGLMLGGLYALVAVSFTFVIGMLNFLNFSIPGIFMLGGMLSWALMVQYALPWYAAVPLALLAGILASLLVERFTYRYMRTRFGDATEHAIPLVSSIGFLILFQGLVQIRWGADLHNFPSPWENTSLRIGGLLISVPQVISLALALTLVFGLTVLLRSTSLGRSLRAVAESPDTAQLLGIDLPRLIPAVFVVAGLLSALAGVLFALNYLQVSPVMGDEISSFAMAAMVVGGLGSVWGAIAGGLLLGLLEVLTIFFLGAKVIKPVVWGALFLLILLRPQGLFGKPSVGRGKF</sequence>
<dbReference type="GO" id="GO:0005886">
    <property type="term" value="C:plasma membrane"/>
    <property type="evidence" value="ECO:0007669"/>
    <property type="project" value="UniProtKB-SubCell"/>
</dbReference>
<dbReference type="Pfam" id="PF02653">
    <property type="entry name" value="BPD_transp_2"/>
    <property type="match status" value="1"/>
</dbReference>
<dbReference type="CDD" id="cd06582">
    <property type="entry name" value="TM_PBP1_LivH_like"/>
    <property type="match status" value="1"/>
</dbReference>
<comment type="caution">
    <text evidence="10">The sequence shown here is derived from an EMBL/GenBank/DDBJ whole genome shotgun (WGS) entry which is preliminary data.</text>
</comment>
<dbReference type="InterPro" id="IPR001851">
    <property type="entry name" value="ABC_transp_permease"/>
</dbReference>
<dbReference type="AlphaFoldDB" id="A0A3A9JP14"/>
<dbReference type="GO" id="GO:0006865">
    <property type="term" value="P:amino acid transport"/>
    <property type="evidence" value="ECO:0007669"/>
    <property type="project" value="UniProtKB-KW"/>
</dbReference>
<evidence type="ECO:0000256" key="9">
    <source>
        <dbReference type="SAM" id="Phobius"/>
    </source>
</evidence>
<keyword evidence="3" id="KW-1003">Cell membrane</keyword>
<feature type="transmembrane region" description="Helical" evidence="9">
    <location>
        <begin position="192"/>
        <end position="216"/>
    </location>
</feature>
<evidence type="ECO:0000313" key="11">
    <source>
        <dbReference type="EMBL" id="RMI26925.1"/>
    </source>
</evidence>
<evidence type="ECO:0000313" key="13">
    <source>
        <dbReference type="Proteomes" id="UP000278036"/>
    </source>
</evidence>
<dbReference type="EMBL" id="RAQU01000159">
    <property type="protein sequence ID" value="RKK02368.1"/>
    <property type="molecule type" value="Genomic_DNA"/>
</dbReference>
<comment type="subcellular location">
    <subcellularLocation>
        <location evidence="1">Cell membrane</location>
        <topology evidence="1">Multi-pass membrane protein</topology>
    </subcellularLocation>
</comment>
<protein>
    <submittedName>
        <fullName evidence="10">Branched-chain amino acid ABC transporter permease</fullName>
    </submittedName>
</protein>
<feature type="transmembrane region" description="Helical" evidence="9">
    <location>
        <begin position="228"/>
        <end position="253"/>
    </location>
</feature>
<evidence type="ECO:0000313" key="12">
    <source>
        <dbReference type="Proteomes" id="UP000274097"/>
    </source>
</evidence>
<feature type="transmembrane region" description="Helical" evidence="9">
    <location>
        <begin position="58"/>
        <end position="78"/>
    </location>
</feature>
<feature type="transmembrane region" description="Helical" evidence="9">
    <location>
        <begin position="98"/>
        <end position="116"/>
    </location>
</feature>
<evidence type="ECO:0000256" key="2">
    <source>
        <dbReference type="ARBA" id="ARBA00022448"/>
    </source>
</evidence>
<evidence type="ECO:0000256" key="3">
    <source>
        <dbReference type="ARBA" id="ARBA00022475"/>
    </source>
</evidence>
<keyword evidence="7 9" id="KW-0472">Membrane</keyword>
<keyword evidence="2" id="KW-0813">Transport</keyword>
<dbReference type="OrthoDB" id="9778908at2"/>
<comment type="similarity">
    <text evidence="8">Belongs to the binding-protein-dependent transport system permease family. LivHM subfamily.</text>
</comment>
<dbReference type="InParanoid" id="A0A3A9JP14"/>
<dbReference type="RefSeq" id="WP_120640029.1">
    <property type="nucleotide sequence ID" value="NZ_RAQU01000159.1"/>
</dbReference>
<evidence type="ECO:0000256" key="4">
    <source>
        <dbReference type="ARBA" id="ARBA00022692"/>
    </source>
</evidence>
<feature type="transmembrane region" description="Helical" evidence="9">
    <location>
        <begin position="260"/>
        <end position="282"/>
    </location>
</feature>
<dbReference type="Proteomes" id="UP000278036">
    <property type="component" value="Unassembled WGS sequence"/>
</dbReference>
<dbReference type="Proteomes" id="UP000274097">
    <property type="component" value="Unassembled WGS sequence"/>
</dbReference>
<dbReference type="PANTHER" id="PTHR11795:SF445">
    <property type="entry name" value="AMINO ACID ABC TRANSPORTER PERMEASE PROTEIN"/>
    <property type="match status" value="1"/>
</dbReference>